<evidence type="ECO:0000313" key="2">
    <source>
        <dbReference type="Proteomes" id="UP001431199"/>
    </source>
</evidence>
<name>A0ABT2M2J5_9FIRM</name>
<organism evidence="1 2">
    <name type="scientific">Eubacterium album</name>
    <dbReference type="NCBI Taxonomy" id="2978477"/>
    <lineage>
        <taxon>Bacteria</taxon>
        <taxon>Bacillati</taxon>
        <taxon>Bacillota</taxon>
        <taxon>Clostridia</taxon>
        <taxon>Eubacteriales</taxon>
        <taxon>Eubacteriaceae</taxon>
        <taxon>Eubacterium</taxon>
    </lineage>
</organism>
<proteinExistence type="predicted"/>
<sequence length="67" mass="7764">MNNQKKSNSRVSENIVEYIKRNKISVAQIEKDTGIHMSEFIDNNADFSAGEFLELCSYLHLDPKDMR</sequence>
<reference evidence="1" key="1">
    <citation type="submission" date="2022-09" db="EMBL/GenBank/DDBJ databases">
        <title>Eubacterium sp. LFL-14 isolated from human feces.</title>
        <authorList>
            <person name="Liu F."/>
        </authorList>
    </citation>
    <scope>NUCLEOTIDE SEQUENCE</scope>
    <source>
        <strain evidence="1">LFL-14</strain>
    </source>
</reference>
<dbReference type="RefSeq" id="WP_022088450.1">
    <property type="nucleotide sequence ID" value="NZ_JAODBU010000012.1"/>
</dbReference>
<dbReference type="EMBL" id="JAODBU010000012">
    <property type="protein sequence ID" value="MCT7399747.1"/>
    <property type="molecule type" value="Genomic_DNA"/>
</dbReference>
<keyword evidence="2" id="KW-1185">Reference proteome</keyword>
<dbReference type="Proteomes" id="UP001431199">
    <property type="component" value="Unassembled WGS sequence"/>
</dbReference>
<comment type="caution">
    <text evidence="1">The sequence shown here is derived from an EMBL/GenBank/DDBJ whole genome shotgun (WGS) entry which is preliminary data.</text>
</comment>
<accession>A0ABT2M2J5</accession>
<gene>
    <name evidence="1" type="ORF">N5B56_11760</name>
</gene>
<protein>
    <submittedName>
        <fullName evidence="1">Transcriptional regulator</fullName>
    </submittedName>
</protein>
<evidence type="ECO:0000313" key="1">
    <source>
        <dbReference type="EMBL" id="MCT7399747.1"/>
    </source>
</evidence>